<dbReference type="STRING" id="765440.A0A0C3FY85"/>
<dbReference type="EMBL" id="KN832975">
    <property type="protein sequence ID" value="KIM89150.1"/>
    <property type="molecule type" value="Genomic_DNA"/>
</dbReference>
<reference evidence="1 2" key="1">
    <citation type="submission" date="2014-04" db="EMBL/GenBank/DDBJ databases">
        <authorList>
            <consortium name="DOE Joint Genome Institute"/>
            <person name="Kuo A."/>
            <person name="Tarkka M."/>
            <person name="Buscot F."/>
            <person name="Kohler A."/>
            <person name="Nagy L.G."/>
            <person name="Floudas D."/>
            <person name="Copeland A."/>
            <person name="Barry K.W."/>
            <person name="Cichocki N."/>
            <person name="Veneault-Fourrey C."/>
            <person name="LaButti K."/>
            <person name="Lindquist E.A."/>
            <person name="Lipzen A."/>
            <person name="Lundell T."/>
            <person name="Morin E."/>
            <person name="Murat C."/>
            <person name="Sun H."/>
            <person name="Tunlid A."/>
            <person name="Henrissat B."/>
            <person name="Grigoriev I.V."/>
            <person name="Hibbett D.S."/>
            <person name="Martin F."/>
            <person name="Nordberg H.P."/>
            <person name="Cantor M.N."/>
            <person name="Hua S.X."/>
        </authorList>
    </citation>
    <scope>NUCLEOTIDE SEQUENCE [LARGE SCALE GENOMIC DNA]</scope>
    <source>
        <strain evidence="1 2">F 1598</strain>
    </source>
</reference>
<sequence length="504" mass="57135">MHDCLLIAEMQTKILEYVIQSDRGHRTLAALARTCKALAEPCLDVLWHRQERGLGALMKTLPADLWEVSYGSLSFTRQFVWSDWTRFSYYARRIQELSVGINAFANGHGTEYLRHKTTTRSLDEISIDVRALDTMSPSGVPLLCNLRQLAFSDDPESMKVARFLLAPTIRTIHLDFVSDIFTDSDATTFLAILKNKCPFLGHLEFCGIPDELCPTVSQFICGWENLQTLWGNQSPIVTDETFIHLASLPTLSKLKLNLGYNSLPLALPSQSFAGLRDLDLCTYNIEVITDLLKSSHRHHLLPLRSLALRFHSPISVQPVELTHVIHDHCAHPCLTRLVLHDASHIPCSSFDSYMLRPLFAFTKLVIVDIFYDLHRIDDTLLGEMAKAWPQLERLTLGNNMEINGTNMTLAGLVPLARYCPKLEATWLPFDASNIERPGRKFRNRQLTKLGIGYSNIKDAMAVAEFLSDIFPNLCSISWPAQNRAAGEKWREVLKMLDMWRREGG</sequence>
<protein>
    <recommendedName>
        <fullName evidence="3">F-box domain-containing protein</fullName>
    </recommendedName>
</protein>
<dbReference type="AlphaFoldDB" id="A0A0C3FY85"/>
<dbReference type="OrthoDB" id="3255541at2759"/>
<proteinExistence type="predicted"/>
<dbReference type="HOGENOM" id="CLU_021164_0_2_1"/>
<dbReference type="Proteomes" id="UP000054166">
    <property type="component" value="Unassembled WGS sequence"/>
</dbReference>
<dbReference type="InterPro" id="IPR032675">
    <property type="entry name" value="LRR_dom_sf"/>
</dbReference>
<reference evidence="2" key="2">
    <citation type="submission" date="2015-01" db="EMBL/GenBank/DDBJ databases">
        <title>Evolutionary Origins and Diversification of the Mycorrhizal Mutualists.</title>
        <authorList>
            <consortium name="DOE Joint Genome Institute"/>
            <consortium name="Mycorrhizal Genomics Consortium"/>
            <person name="Kohler A."/>
            <person name="Kuo A."/>
            <person name="Nagy L.G."/>
            <person name="Floudas D."/>
            <person name="Copeland A."/>
            <person name="Barry K.W."/>
            <person name="Cichocki N."/>
            <person name="Veneault-Fourrey C."/>
            <person name="LaButti K."/>
            <person name="Lindquist E.A."/>
            <person name="Lipzen A."/>
            <person name="Lundell T."/>
            <person name="Morin E."/>
            <person name="Murat C."/>
            <person name="Riley R."/>
            <person name="Ohm R."/>
            <person name="Sun H."/>
            <person name="Tunlid A."/>
            <person name="Henrissat B."/>
            <person name="Grigoriev I.V."/>
            <person name="Hibbett D.S."/>
            <person name="Martin F."/>
        </authorList>
    </citation>
    <scope>NUCLEOTIDE SEQUENCE [LARGE SCALE GENOMIC DNA]</scope>
    <source>
        <strain evidence="2">F 1598</strain>
    </source>
</reference>
<accession>A0A0C3FY85</accession>
<name>A0A0C3FY85_PILCF</name>
<organism evidence="1 2">
    <name type="scientific">Piloderma croceum (strain F 1598)</name>
    <dbReference type="NCBI Taxonomy" id="765440"/>
    <lineage>
        <taxon>Eukaryota</taxon>
        <taxon>Fungi</taxon>
        <taxon>Dikarya</taxon>
        <taxon>Basidiomycota</taxon>
        <taxon>Agaricomycotina</taxon>
        <taxon>Agaricomycetes</taxon>
        <taxon>Agaricomycetidae</taxon>
        <taxon>Atheliales</taxon>
        <taxon>Atheliaceae</taxon>
        <taxon>Piloderma</taxon>
    </lineage>
</organism>
<dbReference type="InParanoid" id="A0A0C3FY85"/>
<evidence type="ECO:0000313" key="1">
    <source>
        <dbReference type="EMBL" id="KIM89150.1"/>
    </source>
</evidence>
<dbReference type="SUPFAM" id="SSF52047">
    <property type="entry name" value="RNI-like"/>
    <property type="match status" value="1"/>
</dbReference>
<evidence type="ECO:0000313" key="2">
    <source>
        <dbReference type="Proteomes" id="UP000054166"/>
    </source>
</evidence>
<dbReference type="Gene3D" id="3.80.10.10">
    <property type="entry name" value="Ribonuclease Inhibitor"/>
    <property type="match status" value="2"/>
</dbReference>
<gene>
    <name evidence="1" type="ORF">PILCRDRAFT_813064</name>
</gene>
<keyword evidence="2" id="KW-1185">Reference proteome</keyword>
<evidence type="ECO:0008006" key="3">
    <source>
        <dbReference type="Google" id="ProtNLM"/>
    </source>
</evidence>